<feature type="region of interest" description="Disordered" evidence="2">
    <location>
        <begin position="774"/>
        <end position="819"/>
    </location>
</feature>
<proteinExistence type="predicted"/>
<dbReference type="PANTHER" id="PTHR48050:SF13">
    <property type="entry name" value="STEROL 3-BETA-GLUCOSYLTRANSFERASE UGT80A2"/>
    <property type="match status" value="1"/>
</dbReference>
<evidence type="ECO:0000313" key="6">
    <source>
        <dbReference type="Proteomes" id="UP001165080"/>
    </source>
</evidence>
<dbReference type="AlphaFoldDB" id="A0A9W6BIN3"/>
<dbReference type="InterPro" id="IPR010610">
    <property type="entry name" value="EryCIII-like_C"/>
</dbReference>
<keyword evidence="1" id="KW-0808">Transferase</keyword>
<feature type="region of interest" description="Disordered" evidence="2">
    <location>
        <begin position="76"/>
        <end position="164"/>
    </location>
</feature>
<dbReference type="InterPro" id="IPR050426">
    <property type="entry name" value="Glycosyltransferase_28"/>
</dbReference>
<evidence type="ECO:0008006" key="7">
    <source>
        <dbReference type="Google" id="ProtNLM"/>
    </source>
</evidence>
<name>A0A9W6BIN3_9CHLO</name>
<evidence type="ECO:0000256" key="2">
    <source>
        <dbReference type="SAM" id="MobiDB-lite"/>
    </source>
</evidence>
<feature type="region of interest" description="Disordered" evidence="2">
    <location>
        <begin position="280"/>
        <end position="325"/>
    </location>
</feature>
<feature type="compositionally biased region" description="Low complexity" evidence="2">
    <location>
        <begin position="144"/>
        <end position="155"/>
    </location>
</feature>
<sequence>MLSSRLLDPLRSTAAAAAAAGTRTALALVLSACWSALLTAFLLLPAPLNALINALAAASPHSRLYYRYTTSNKAAATSANTSASTSTSKARSEDTSAPSAKPRSSRGASTRPDGDDGGGGGSGSGSGAGGVTHGSCDDRALSPAGPEATGTAAVAAEEEEGRVEVEVGDGAFLRATGSAASAAGVGGGGGSEGATGDAGDVPDTATPQPQPQPQPRSRPPQLQLVRRELWSDRRQQQRPAGLCPLLGRIAGWARPYTAPAAAADGSAVAAAGTTAAGGDGCGGPAGTGRAAPGEEQQLQQQHRQQNREEQDQGQWKQQDQDQDQQSPGMIWTFEECMGRYGRVPPLNVLIMVAGTRGDVQPATALGMRLRNHGHRVRLATHAPYRDLVAGAGLEFFPLAGDPRVMMELTVKHRGMLFGDLRDLAWLRRQYGLIMDSCWEACGGGGGAAGGDGDGGGGGGGGAFKPDLLIATAITYGAVHCAEALGVPLHVISTIPWRPTGDICHPWARGFDDTLAGHCGALAAAALPPPPAWAKSTRLGAAYGRAAAACRGAVVRSANWWSTALLDHTAWLGISDIVTRFRSKLGLRVVSLRNSGFALYDLPTTFTFSPSLVPPPRDWGPHVVVSGPLLMPEEIMVEPPAVAETAEPRPLLPPPEPSETAAAAATVATAAAAATTAAESAAAAADEAAAAVSAVGRAVAAAGGAGGGGGGGYEPPEGLLEFLEREPDRKPLYIGFGSMTLVEGRQLGAAIRRAVAETGVRAVVSVGGWGCLAGHQEEREEEGRKGEEGEVGCTSPAAVDASSSSSSSSSSAGSNGDGGGGRQCGDIFLVRDVPHTWLFPRVSAVIHHGGVGTTAAGLLAGCPTFVAPSFGDLFFWGELCGRAGVGPPPVPIYKLTAADLTGAIRVLQSEGARDAAKRAGARLRQLDGLGVAVRHIYRGLLATATPTATGPAEMSAHCGDGALERGLAGI</sequence>
<dbReference type="InterPro" id="IPR002213">
    <property type="entry name" value="UDP_glucos_trans"/>
</dbReference>
<feature type="compositionally biased region" description="Pro residues" evidence="2">
    <location>
        <begin position="208"/>
        <end position="218"/>
    </location>
</feature>
<dbReference type="EMBL" id="BRXU01000006">
    <property type="protein sequence ID" value="GLC52520.1"/>
    <property type="molecule type" value="Genomic_DNA"/>
</dbReference>
<evidence type="ECO:0000313" key="5">
    <source>
        <dbReference type="EMBL" id="GLC52520.1"/>
    </source>
</evidence>
<dbReference type="Proteomes" id="UP001165080">
    <property type="component" value="Unassembled WGS sequence"/>
</dbReference>
<reference evidence="5 6" key="1">
    <citation type="journal article" date="2023" name="Commun. Biol.">
        <title>Reorganization of the ancestral sex-determining regions during the evolution of trioecy in Pleodorina starrii.</title>
        <authorList>
            <person name="Takahashi K."/>
            <person name="Suzuki S."/>
            <person name="Kawai-Toyooka H."/>
            <person name="Yamamoto K."/>
            <person name="Hamaji T."/>
            <person name="Ootsuki R."/>
            <person name="Yamaguchi H."/>
            <person name="Kawachi M."/>
            <person name="Higashiyama T."/>
            <person name="Nozaki H."/>
        </authorList>
    </citation>
    <scope>NUCLEOTIDE SEQUENCE [LARGE SCALE GENOMIC DNA]</scope>
    <source>
        <strain evidence="5 6">NIES-4479</strain>
    </source>
</reference>
<dbReference type="GO" id="GO:0016906">
    <property type="term" value="F:sterol 3-beta-glucosyltransferase activity"/>
    <property type="evidence" value="ECO:0007669"/>
    <property type="project" value="UniProtKB-ARBA"/>
</dbReference>
<dbReference type="GO" id="GO:0005975">
    <property type="term" value="P:carbohydrate metabolic process"/>
    <property type="evidence" value="ECO:0007669"/>
    <property type="project" value="InterPro"/>
</dbReference>
<evidence type="ECO:0000256" key="1">
    <source>
        <dbReference type="ARBA" id="ARBA00022679"/>
    </source>
</evidence>
<feature type="compositionally biased region" description="Gly residues" evidence="2">
    <location>
        <begin position="184"/>
        <end position="193"/>
    </location>
</feature>
<dbReference type="InterPro" id="IPR004276">
    <property type="entry name" value="GlycoTrans_28_N"/>
</dbReference>
<feature type="compositionally biased region" description="Low complexity" evidence="2">
    <location>
        <begin position="799"/>
        <end position="813"/>
    </location>
</feature>
<accession>A0A9W6BIN3</accession>
<feature type="compositionally biased region" description="Low complexity" evidence="2">
    <location>
        <begin position="287"/>
        <end position="303"/>
    </location>
</feature>
<dbReference type="Pfam" id="PF06722">
    <property type="entry name" value="EryCIII-like_C"/>
    <property type="match status" value="1"/>
</dbReference>
<feature type="compositionally biased region" description="Gly residues" evidence="2">
    <location>
        <begin position="117"/>
        <end position="132"/>
    </location>
</feature>
<dbReference type="Pfam" id="PF03033">
    <property type="entry name" value="Glyco_transf_28"/>
    <property type="match status" value="1"/>
</dbReference>
<evidence type="ECO:0000259" key="4">
    <source>
        <dbReference type="Pfam" id="PF06722"/>
    </source>
</evidence>
<feature type="compositionally biased region" description="Basic and acidic residues" evidence="2">
    <location>
        <begin position="774"/>
        <end position="787"/>
    </location>
</feature>
<dbReference type="PANTHER" id="PTHR48050">
    <property type="entry name" value="STEROL 3-BETA-GLUCOSYLTRANSFERASE"/>
    <property type="match status" value="1"/>
</dbReference>
<gene>
    <name evidence="5" type="primary">PLEST003351</name>
    <name evidence="5" type="ORF">PLESTB_000638800</name>
</gene>
<feature type="compositionally biased region" description="Low complexity" evidence="2">
    <location>
        <begin position="76"/>
        <end position="89"/>
    </location>
</feature>
<feature type="region of interest" description="Disordered" evidence="2">
    <location>
        <begin position="178"/>
        <end position="237"/>
    </location>
</feature>
<keyword evidence="6" id="KW-1185">Reference proteome</keyword>
<comment type="caution">
    <text evidence="5">The sequence shown here is derived from an EMBL/GenBank/DDBJ whole genome shotgun (WGS) entry which is preliminary data.</text>
</comment>
<feature type="domain" description="Glycosyltransferase family 28 N-terminal" evidence="3">
    <location>
        <begin position="348"/>
        <end position="423"/>
    </location>
</feature>
<dbReference type="CDD" id="cd03784">
    <property type="entry name" value="GT1_Gtf-like"/>
    <property type="match status" value="1"/>
</dbReference>
<feature type="domain" description="Erythromycin biosynthesis protein CIII-like C-terminal" evidence="4">
    <location>
        <begin position="825"/>
        <end position="916"/>
    </location>
</feature>
<evidence type="ECO:0000259" key="3">
    <source>
        <dbReference type="Pfam" id="PF03033"/>
    </source>
</evidence>
<protein>
    <recommendedName>
        <fullName evidence="7">Glycosyltransferase family 28 N-terminal domain-containing protein</fullName>
    </recommendedName>
</protein>
<organism evidence="5 6">
    <name type="scientific">Pleodorina starrii</name>
    <dbReference type="NCBI Taxonomy" id="330485"/>
    <lineage>
        <taxon>Eukaryota</taxon>
        <taxon>Viridiplantae</taxon>
        <taxon>Chlorophyta</taxon>
        <taxon>core chlorophytes</taxon>
        <taxon>Chlorophyceae</taxon>
        <taxon>CS clade</taxon>
        <taxon>Chlamydomonadales</taxon>
        <taxon>Volvocaceae</taxon>
        <taxon>Pleodorina</taxon>
    </lineage>
</organism>
<dbReference type="SUPFAM" id="SSF53756">
    <property type="entry name" value="UDP-Glycosyltransferase/glycogen phosphorylase"/>
    <property type="match status" value="1"/>
</dbReference>
<feature type="compositionally biased region" description="Basic and acidic residues" evidence="2">
    <location>
        <begin position="225"/>
        <end position="235"/>
    </location>
</feature>
<dbReference type="Gene3D" id="3.40.50.2000">
    <property type="entry name" value="Glycogen Phosphorylase B"/>
    <property type="match status" value="3"/>
</dbReference>